<keyword evidence="3" id="KW-0804">Transcription</keyword>
<dbReference type="InterPro" id="IPR009057">
    <property type="entry name" value="Homeodomain-like_sf"/>
</dbReference>
<keyword evidence="1" id="KW-0805">Transcription regulation</keyword>
<dbReference type="Gene3D" id="1.10.10.60">
    <property type="entry name" value="Homeodomain-like"/>
    <property type="match status" value="1"/>
</dbReference>
<gene>
    <name evidence="5" type="ORF">ICL07_31405</name>
</gene>
<dbReference type="EMBL" id="JACVFC010000007">
    <property type="protein sequence ID" value="MBC9934927.1"/>
    <property type="molecule type" value="Genomic_DNA"/>
</dbReference>
<dbReference type="Proteomes" id="UP000659124">
    <property type="component" value="Unassembled WGS sequence"/>
</dbReference>
<dbReference type="InterPro" id="IPR014710">
    <property type="entry name" value="RmlC-like_jellyroll"/>
</dbReference>
<dbReference type="Gene3D" id="2.60.120.10">
    <property type="entry name" value="Jelly Rolls"/>
    <property type="match status" value="1"/>
</dbReference>
<dbReference type="Pfam" id="PF12833">
    <property type="entry name" value="HTH_18"/>
    <property type="match status" value="1"/>
</dbReference>
<dbReference type="RefSeq" id="WP_188092022.1">
    <property type="nucleotide sequence ID" value="NZ_JACVFC010000007.1"/>
</dbReference>
<dbReference type="PROSITE" id="PS01124">
    <property type="entry name" value="HTH_ARAC_FAMILY_2"/>
    <property type="match status" value="1"/>
</dbReference>
<keyword evidence="2" id="KW-0238">DNA-binding</keyword>
<comment type="caution">
    <text evidence="5">The sequence shown here is derived from an EMBL/GenBank/DDBJ whole genome shotgun (WGS) entry which is preliminary data.</text>
</comment>
<evidence type="ECO:0000313" key="5">
    <source>
        <dbReference type="EMBL" id="MBC9934927.1"/>
    </source>
</evidence>
<proteinExistence type="predicted"/>
<dbReference type="InterPro" id="IPR037923">
    <property type="entry name" value="HTH-like"/>
</dbReference>
<protein>
    <submittedName>
        <fullName evidence="5">Helix-turn-helix domain-containing protein</fullName>
    </submittedName>
</protein>
<keyword evidence="6" id="KW-1185">Reference proteome</keyword>
<dbReference type="SUPFAM" id="SSF46689">
    <property type="entry name" value="Homeodomain-like"/>
    <property type="match status" value="1"/>
</dbReference>
<sequence length="273" mass="31338">MVTKLQIKDKSESGKSIKIAPFKKEIRKTTPHKHNNYFEILYLSQGSGQHFIDSRKFEVAPPVMYFIRKDQVHYWELDSEPDGFVIIIKKSFIEDSLDSELKALMTQISRESCIYPEQTAAVHSLFELLTQTNKREGKYAFHIIEGLLKALLALVLEDVKPMAGKMETSANLYHSFLALLNSEQTVKNKVHYYAEQLSTSPQNLSAACRKAVNQPAEDILAEFIVSEAKRQLIYTDNTIAEISFVLDFHDPSHFVKYFKRKTGQTPLAFRKNN</sequence>
<dbReference type="PANTHER" id="PTHR43280:SF32">
    <property type="entry name" value="TRANSCRIPTIONAL REGULATORY PROTEIN"/>
    <property type="match status" value="1"/>
</dbReference>
<evidence type="ECO:0000313" key="6">
    <source>
        <dbReference type="Proteomes" id="UP000659124"/>
    </source>
</evidence>
<dbReference type="InterPro" id="IPR018060">
    <property type="entry name" value="HTH_AraC"/>
</dbReference>
<dbReference type="PANTHER" id="PTHR43280">
    <property type="entry name" value="ARAC-FAMILY TRANSCRIPTIONAL REGULATOR"/>
    <property type="match status" value="1"/>
</dbReference>
<evidence type="ECO:0000256" key="3">
    <source>
        <dbReference type="ARBA" id="ARBA00023163"/>
    </source>
</evidence>
<dbReference type="Pfam" id="PF02311">
    <property type="entry name" value="AraC_binding"/>
    <property type="match status" value="1"/>
</dbReference>
<evidence type="ECO:0000256" key="2">
    <source>
        <dbReference type="ARBA" id="ARBA00023125"/>
    </source>
</evidence>
<feature type="domain" description="HTH araC/xylS-type" evidence="4">
    <location>
        <begin position="174"/>
        <end position="272"/>
    </location>
</feature>
<dbReference type="SMART" id="SM00342">
    <property type="entry name" value="HTH_ARAC"/>
    <property type="match status" value="1"/>
</dbReference>
<reference evidence="5 6" key="1">
    <citation type="submission" date="2020-09" db="EMBL/GenBank/DDBJ databases">
        <title>Genome sequences of type strains of Chitinophaga qingshengii and Chitinophaga varians.</title>
        <authorList>
            <person name="Kittiwongwattana C."/>
        </authorList>
    </citation>
    <scope>NUCLEOTIDE SEQUENCE [LARGE SCALE GENOMIC DNA]</scope>
    <source>
        <strain evidence="5 6">JCM 30026</strain>
    </source>
</reference>
<dbReference type="InterPro" id="IPR003313">
    <property type="entry name" value="AraC-bd"/>
</dbReference>
<evidence type="ECO:0000256" key="1">
    <source>
        <dbReference type="ARBA" id="ARBA00023015"/>
    </source>
</evidence>
<evidence type="ECO:0000259" key="4">
    <source>
        <dbReference type="PROSITE" id="PS01124"/>
    </source>
</evidence>
<organism evidence="5 6">
    <name type="scientific">Chitinophaga qingshengii</name>
    <dbReference type="NCBI Taxonomy" id="1569794"/>
    <lineage>
        <taxon>Bacteria</taxon>
        <taxon>Pseudomonadati</taxon>
        <taxon>Bacteroidota</taxon>
        <taxon>Chitinophagia</taxon>
        <taxon>Chitinophagales</taxon>
        <taxon>Chitinophagaceae</taxon>
        <taxon>Chitinophaga</taxon>
    </lineage>
</organism>
<accession>A0ABR7TWR7</accession>
<name>A0ABR7TWR7_9BACT</name>
<dbReference type="SUPFAM" id="SSF51215">
    <property type="entry name" value="Regulatory protein AraC"/>
    <property type="match status" value="1"/>
</dbReference>